<keyword evidence="3" id="KW-0998">Cell outer membrane</keyword>
<evidence type="ECO:0000313" key="8">
    <source>
        <dbReference type="EMBL" id="KPM32779.1"/>
    </source>
</evidence>
<dbReference type="SUPFAM" id="SSF56935">
    <property type="entry name" value="Porins"/>
    <property type="match status" value="1"/>
</dbReference>
<dbReference type="PANTHER" id="PTHR40980">
    <property type="entry name" value="PLUG DOMAIN-CONTAINING PROTEIN"/>
    <property type="match status" value="1"/>
</dbReference>
<comment type="caution">
    <text evidence="8">The sequence shown here is derived from an EMBL/GenBank/DDBJ whole genome shotgun (WGS) entry which is preliminary data.</text>
</comment>
<dbReference type="Gene3D" id="2.40.170.20">
    <property type="entry name" value="TonB-dependent receptor, beta-barrel domain"/>
    <property type="match status" value="1"/>
</dbReference>
<gene>
    <name evidence="8" type="ORF">I595_1206</name>
</gene>
<keyword evidence="2 4" id="KW-0472">Membrane</keyword>
<evidence type="ECO:0000313" key="9">
    <source>
        <dbReference type="Proteomes" id="UP000050280"/>
    </source>
</evidence>
<dbReference type="AlphaFoldDB" id="A0A0P7B1A0"/>
<protein>
    <submittedName>
        <fullName evidence="8">Putative outer membrane protein</fullName>
    </submittedName>
</protein>
<evidence type="ECO:0000256" key="4">
    <source>
        <dbReference type="RuleBase" id="RU003357"/>
    </source>
</evidence>
<evidence type="ECO:0000256" key="5">
    <source>
        <dbReference type="SAM" id="SignalP"/>
    </source>
</evidence>
<dbReference type="Pfam" id="PF07715">
    <property type="entry name" value="Plug"/>
    <property type="match status" value="1"/>
</dbReference>
<sequence>MKNLFFNFLLLFVLGTVTMCAQTGFVIGTISDGEFNDILPFANVLAKGTTNGTTSDFDGKYSLQLEEGTYTLVFSYLGYQTKEITEVVVEPGKEVVVDITLNPLANQLEEVVVTTTVSKNTEASVLNLQKKSVALIDGLSLQSIKKVGASDIASAVKNVPGVSVQGGKFVFVRGLGDRYTKTLLNGLEVPGLDPDRNTLQLDIFPTNLLDNLIVVKSFTADQSADFTGGIVDIVTKDFPTTEQFNISIGSAYNPDFHFNDNYETFDSGGRAFGFRRSLNNDPITENILTLNVAQNAPELRELTQRFDPQMAAQASTSSIDSNFSIDYGNQFSLNEDSSWRLGFLTALSYRNESAFYENYIDGQVFRRDFRDNTVLELQADRTNQGRLSTNNTLLTGLAGVTLKGERSKYKLNVMHIQNGETSTTFQTQQNFIINSNLIERTALLFTERSITNLSLNGVHTLDTEAKWNLDWKGNITWARVYDQDFRVSPFRVNEDTGERRIEPSEAGDPIRLWRDLEEINYVGKVDLSNKHTLFDNDAKLKVGGTYVFKNRVFDIAQYALPNQDFGAEFSLRFEGDPDQILAPDNILTTNPLQGTFVREDSGASTFFDSDINIAGLYVSEEFKLTPRFTSIIGVRAEQFQLSYTGTSQTQGTLENELILDEFDFFPSANLILELDEEGNRKIRGSYGRTTARPSFKEASIAQIFDPVSGFFFLGNLDIKPTYIDNFDLRFETYGKGTNFFAISGFYKSFENPIELAFIAGATDQFTPRNLGDATVLGAEIEFRSDLSIIGLNNFFFNGNYSLINSTQDLNEDERILRATETNLRVGETPITERQLQGQSPWILNLGLNYNSNDNGWEGGLFYNVQGPTLEIVSDGNIGDVFTRPFNDLKFSIGKSFGQNDQNKITLRISNLLNDERLSEFESFGSTRKTYSLLQPGQSFSVSYSTRF</sequence>
<evidence type="ECO:0000259" key="6">
    <source>
        <dbReference type="Pfam" id="PF00593"/>
    </source>
</evidence>
<dbReference type="InterPro" id="IPR037066">
    <property type="entry name" value="Plug_dom_sf"/>
</dbReference>
<comment type="subcellular location">
    <subcellularLocation>
        <location evidence="1 4">Cell outer membrane</location>
    </subcellularLocation>
</comment>
<dbReference type="PANTHER" id="PTHR40980:SF4">
    <property type="entry name" value="TONB-DEPENDENT RECEPTOR-LIKE BETA-BARREL DOMAIN-CONTAINING PROTEIN"/>
    <property type="match status" value="1"/>
</dbReference>
<evidence type="ECO:0000259" key="7">
    <source>
        <dbReference type="Pfam" id="PF07715"/>
    </source>
</evidence>
<name>A0A0P7B1A0_9FLAO</name>
<keyword evidence="4" id="KW-0798">TonB box</keyword>
<dbReference type="InterPro" id="IPR008969">
    <property type="entry name" value="CarboxyPept-like_regulatory"/>
</dbReference>
<dbReference type="Pfam" id="PF13715">
    <property type="entry name" value="CarbopepD_reg_2"/>
    <property type="match status" value="1"/>
</dbReference>
<dbReference type="GO" id="GO:0009279">
    <property type="term" value="C:cell outer membrane"/>
    <property type="evidence" value="ECO:0007669"/>
    <property type="project" value="UniProtKB-SubCell"/>
</dbReference>
<feature type="signal peptide" evidence="5">
    <location>
        <begin position="1"/>
        <end position="21"/>
    </location>
</feature>
<dbReference type="STRING" id="1300341.I595_1206"/>
<organism evidence="8 9">
    <name type="scientific">Croceitalea dokdonensis DOKDO 023</name>
    <dbReference type="NCBI Taxonomy" id="1300341"/>
    <lineage>
        <taxon>Bacteria</taxon>
        <taxon>Pseudomonadati</taxon>
        <taxon>Bacteroidota</taxon>
        <taxon>Flavobacteriia</taxon>
        <taxon>Flavobacteriales</taxon>
        <taxon>Flavobacteriaceae</taxon>
        <taxon>Croceitalea</taxon>
    </lineage>
</organism>
<evidence type="ECO:0000256" key="1">
    <source>
        <dbReference type="ARBA" id="ARBA00004442"/>
    </source>
</evidence>
<dbReference type="Gene3D" id="2.60.40.1120">
    <property type="entry name" value="Carboxypeptidase-like, regulatory domain"/>
    <property type="match status" value="1"/>
</dbReference>
<dbReference type="SUPFAM" id="SSF49464">
    <property type="entry name" value="Carboxypeptidase regulatory domain-like"/>
    <property type="match status" value="1"/>
</dbReference>
<evidence type="ECO:0000256" key="3">
    <source>
        <dbReference type="ARBA" id="ARBA00023237"/>
    </source>
</evidence>
<comment type="similarity">
    <text evidence="4">Belongs to the TonB-dependent receptor family.</text>
</comment>
<dbReference type="OrthoDB" id="9768470at2"/>
<dbReference type="PATRIC" id="fig|1300341.3.peg.1408"/>
<dbReference type="Pfam" id="PF00593">
    <property type="entry name" value="TonB_dep_Rec_b-barrel"/>
    <property type="match status" value="1"/>
</dbReference>
<proteinExistence type="inferred from homology"/>
<dbReference type="InterPro" id="IPR012910">
    <property type="entry name" value="Plug_dom"/>
</dbReference>
<keyword evidence="9" id="KW-1185">Reference proteome</keyword>
<feature type="domain" description="TonB-dependent receptor-like beta-barrel" evidence="6">
    <location>
        <begin position="445"/>
        <end position="911"/>
    </location>
</feature>
<dbReference type="EMBL" id="LDJX01000002">
    <property type="protein sequence ID" value="KPM32779.1"/>
    <property type="molecule type" value="Genomic_DNA"/>
</dbReference>
<feature type="domain" description="TonB-dependent receptor plug" evidence="7">
    <location>
        <begin position="137"/>
        <end position="229"/>
    </location>
</feature>
<dbReference type="RefSeq" id="WP_054558382.1">
    <property type="nucleotide sequence ID" value="NZ_LDJX01000002.1"/>
</dbReference>
<dbReference type="Proteomes" id="UP000050280">
    <property type="component" value="Unassembled WGS sequence"/>
</dbReference>
<keyword evidence="5" id="KW-0732">Signal</keyword>
<evidence type="ECO:0000256" key="2">
    <source>
        <dbReference type="ARBA" id="ARBA00023136"/>
    </source>
</evidence>
<feature type="chain" id="PRO_5006135266" evidence="5">
    <location>
        <begin position="22"/>
        <end position="947"/>
    </location>
</feature>
<dbReference type="InterPro" id="IPR036942">
    <property type="entry name" value="Beta-barrel_TonB_sf"/>
</dbReference>
<reference evidence="8 9" key="1">
    <citation type="submission" date="2015-09" db="EMBL/GenBank/DDBJ databases">
        <title>Genome sequence of the marine flavobacterium Croceitalea dokdonensis DOKDO 023 that contains proton- and sodium-pumping rhodopsins.</title>
        <authorList>
            <person name="Kwon S.-K."/>
            <person name="Lee H.K."/>
            <person name="Kwak M.-J."/>
            <person name="Kim J.F."/>
        </authorList>
    </citation>
    <scope>NUCLEOTIDE SEQUENCE [LARGE SCALE GENOMIC DNA]</scope>
    <source>
        <strain evidence="8 9">DOKDO 023</strain>
    </source>
</reference>
<accession>A0A0P7B1A0</accession>
<dbReference type="InterPro" id="IPR000531">
    <property type="entry name" value="Beta-barrel_TonB"/>
</dbReference>
<dbReference type="Gene3D" id="2.170.130.10">
    <property type="entry name" value="TonB-dependent receptor, plug domain"/>
    <property type="match status" value="1"/>
</dbReference>